<keyword evidence="4 6" id="KW-0028">Amino-acid biosynthesis</keyword>
<sequence length="465" mass="51776">MKMWAGRFSKEADARVNDFNSSIRFDSRMVEQDCKGSIAHAQMLAAQGIISKEDAHLIVEGLTGLYKDLQEGTLLFDPNAEDIHMFLEEQLTKRIGDAGKRLHTARSRNDQVALDLRLYLREEASQIFDLLHELASQFTNLAGEHLETVMPGYTHLQRAQPVTFGHHLMAYANMLARDMGRLQDAAARMNFSPLGCCALAGTTYPIDRQMTAHALGFDGICQNSLDGVSDRDFCIELASCLSLVMMHLSRFSEEMVSWCSWEFKFIELDDAFATGSSIMPQKKNPDVSELIRGKTGRVYGDLMSLLSMMKSLPLAYNKDMQEDKEAIFDAVDTVKLCLTTMIPMVSTMTVLGDNMRAAAAKGFINATDCADYLTKKGIPFRDAYKCTGGLVALCIEKGLTLETLPLSDYQAACPVFGEDIYEAISLTTCVKGRTSEGGPSPQSVQKQIDWMQDFLQSHKTLWDHN</sequence>
<dbReference type="GO" id="GO:0004056">
    <property type="term" value="F:argininosuccinate lyase activity"/>
    <property type="evidence" value="ECO:0007669"/>
    <property type="project" value="UniProtKB-UniRule"/>
</dbReference>
<dbReference type="HAMAP" id="MF_00006">
    <property type="entry name" value="Arg_succ_lyase"/>
    <property type="match status" value="1"/>
</dbReference>
<dbReference type="InterPro" id="IPR000362">
    <property type="entry name" value="Fumarate_lyase_fam"/>
</dbReference>
<dbReference type="FunFam" id="1.10.40.30:FF:000001">
    <property type="entry name" value="Argininosuccinate lyase"/>
    <property type="match status" value="1"/>
</dbReference>
<dbReference type="PRINTS" id="PR00145">
    <property type="entry name" value="ARGSUCLYASE"/>
</dbReference>
<dbReference type="PRINTS" id="PR00149">
    <property type="entry name" value="FUMRATELYASE"/>
</dbReference>
<dbReference type="RefSeq" id="WP_215533093.1">
    <property type="nucleotide sequence ID" value="NZ_AP023321.1"/>
</dbReference>
<dbReference type="Gene3D" id="1.10.40.30">
    <property type="entry name" value="Fumarase/aspartase (C-terminal domain)"/>
    <property type="match status" value="1"/>
</dbReference>
<dbReference type="SUPFAM" id="SSF48557">
    <property type="entry name" value="L-aspartase-like"/>
    <property type="match status" value="1"/>
</dbReference>
<evidence type="ECO:0000313" key="10">
    <source>
        <dbReference type="Proteomes" id="UP000593890"/>
    </source>
</evidence>
<dbReference type="GO" id="GO:0005829">
    <property type="term" value="C:cytosol"/>
    <property type="evidence" value="ECO:0007669"/>
    <property type="project" value="TreeGrafter"/>
</dbReference>
<dbReference type="FunFam" id="1.20.200.10:FF:000015">
    <property type="entry name" value="argininosuccinate lyase isoform X2"/>
    <property type="match status" value="1"/>
</dbReference>
<dbReference type="FunFam" id="1.10.275.10:FF:000002">
    <property type="entry name" value="Argininosuccinate lyase"/>
    <property type="match status" value="1"/>
</dbReference>
<dbReference type="Gene3D" id="1.10.275.10">
    <property type="entry name" value="Fumarase/aspartase (N-terminal domain)"/>
    <property type="match status" value="1"/>
</dbReference>
<dbReference type="Pfam" id="PF00206">
    <property type="entry name" value="Lyase_1"/>
    <property type="match status" value="1"/>
</dbReference>
<dbReference type="GO" id="GO:0042450">
    <property type="term" value="P:L-arginine biosynthetic process via ornithine"/>
    <property type="evidence" value="ECO:0007669"/>
    <property type="project" value="UniProtKB-UniRule"/>
</dbReference>
<reference evidence="10" key="1">
    <citation type="submission" date="2020-07" db="EMBL/GenBank/DDBJ databases">
        <title>Complete genome sequencing of Clostridia bacterium strain 12CBH8.</title>
        <authorList>
            <person name="Sakamoto M."/>
            <person name="Murakami T."/>
            <person name="Mori H."/>
        </authorList>
    </citation>
    <scope>NUCLEOTIDE SEQUENCE [LARGE SCALE GENOMIC DNA]</scope>
    <source>
        <strain evidence="10">12CBH8</strain>
    </source>
</reference>
<evidence type="ECO:0000256" key="4">
    <source>
        <dbReference type="ARBA" id="ARBA00022605"/>
    </source>
</evidence>
<evidence type="ECO:0000259" key="8">
    <source>
        <dbReference type="Pfam" id="PF14698"/>
    </source>
</evidence>
<comment type="similarity">
    <text evidence="6">Belongs to the lyase 1 family. Argininosuccinate lyase subfamily.</text>
</comment>
<name>A0A7I8D620_9FIRM</name>
<evidence type="ECO:0000256" key="3">
    <source>
        <dbReference type="ARBA" id="ARBA00022571"/>
    </source>
</evidence>
<comment type="pathway">
    <text evidence="1 6">Amino-acid biosynthesis; L-arginine biosynthesis; L-arginine from L-ornithine and carbamoyl phosphate: step 3/3.</text>
</comment>
<evidence type="ECO:0000313" key="9">
    <source>
        <dbReference type="EMBL" id="BCI61182.1"/>
    </source>
</evidence>
<keyword evidence="5 6" id="KW-0456">Lyase</keyword>
<protein>
    <recommendedName>
        <fullName evidence="2 6">Argininosuccinate lyase</fullName>
        <shortName evidence="6">ASAL</shortName>
        <ecNumber evidence="2 6">4.3.2.1</ecNumber>
    </recommendedName>
    <alternativeName>
        <fullName evidence="6">Arginosuccinase</fullName>
    </alternativeName>
</protein>
<dbReference type="PROSITE" id="PS00163">
    <property type="entry name" value="FUMARATE_LYASES"/>
    <property type="match status" value="1"/>
</dbReference>
<organism evidence="9 10">
    <name type="scientific">Solibaculum mannosilyticum</name>
    <dbReference type="NCBI Taxonomy" id="2780922"/>
    <lineage>
        <taxon>Bacteria</taxon>
        <taxon>Bacillati</taxon>
        <taxon>Bacillota</taxon>
        <taxon>Clostridia</taxon>
        <taxon>Eubacteriales</taxon>
        <taxon>Oscillospiraceae</taxon>
        <taxon>Solibaculum</taxon>
    </lineage>
</organism>
<dbReference type="EC" id="4.3.2.1" evidence="2 6"/>
<feature type="domain" description="Argininosuccinate lyase C-terminal" evidence="8">
    <location>
        <begin position="363"/>
        <end position="431"/>
    </location>
</feature>
<evidence type="ECO:0000256" key="2">
    <source>
        <dbReference type="ARBA" id="ARBA00012338"/>
    </source>
</evidence>
<evidence type="ECO:0000256" key="6">
    <source>
        <dbReference type="HAMAP-Rule" id="MF_00006"/>
    </source>
</evidence>
<dbReference type="PANTHER" id="PTHR43814:SF1">
    <property type="entry name" value="ARGININOSUCCINATE LYASE"/>
    <property type="match status" value="1"/>
</dbReference>
<dbReference type="EMBL" id="AP023321">
    <property type="protein sequence ID" value="BCI61182.1"/>
    <property type="molecule type" value="Genomic_DNA"/>
</dbReference>
<keyword evidence="3 6" id="KW-0055">Arginine biosynthesis</keyword>
<dbReference type="AlphaFoldDB" id="A0A7I8D620"/>
<comment type="subcellular location">
    <subcellularLocation>
        <location evidence="6">Cytoplasm</location>
    </subcellularLocation>
</comment>
<dbReference type="KEGG" id="sman:C12CBH8_18210"/>
<dbReference type="CDD" id="cd01359">
    <property type="entry name" value="Argininosuccinate_lyase"/>
    <property type="match status" value="1"/>
</dbReference>
<feature type="domain" description="Fumarate lyase N-terminal" evidence="7">
    <location>
        <begin position="6"/>
        <end position="300"/>
    </location>
</feature>
<proteinExistence type="inferred from homology"/>
<evidence type="ECO:0000259" key="7">
    <source>
        <dbReference type="Pfam" id="PF00206"/>
    </source>
</evidence>
<dbReference type="Proteomes" id="UP000593890">
    <property type="component" value="Chromosome"/>
</dbReference>
<dbReference type="UniPathway" id="UPA00068">
    <property type="reaction ID" value="UER00114"/>
</dbReference>
<evidence type="ECO:0000256" key="5">
    <source>
        <dbReference type="ARBA" id="ARBA00023239"/>
    </source>
</evidence>
<evidence type="ECO:0000256" key="1">
    <source>
        <dbReference type="ARBA" id="ARBA00004941"/>
    </source>
</evidence>
<keyword evidence="6" id="KW-0963">Cytoplasm</keyword>
<dbReference type="Pfam" id="PF14698">
    <property type="entry name" value="ASL_C2"/>
    <property type="match status" value="1"/>
</dbReference>
<dbReference type="Gene3D" id="1.20.200.10">
    <property type="entry name" value="Fumarase/aspartase (Central domain)"/>
    <property type="match status" value="1"/>
</dbReference>
<accession>A0A7I8D620</accession>
<dbReference type="InterPro" id="IPR020557">
    <property type="entry name" value="Fumarate_lyase_CS"/>
</dbReference>
<dbReference type="InterPro" id="IPR008948">
    <property type="entry name" value="L-Aspartase-like"/>
</dbReference>
<dbReference type="InterPro" id="IPR022761">
    <property type="entry name" value="Fumarate_lyase_N"/>
</dbReference>
<dbReference type="InterPro" id="IPR009049">
    <property type="entry name" value="Argininosuccinate_lyase"/>
</dbReference>
<comment type="catalytic activity">
    <reaction evidence="6">
        <text>2-(N(omega)-L-arginino)succinate = fumarate + L-arginine</text>
        <dbReference type="Rhea" id="RHEA:24020"/>
        <dbReference type="ChEBI" id="CHEBI:29806"/>
        <dbReference type="ChEBI" id="CHEBI:32682"/>
        <dbReference type="ChEBI" id="CHEBI:57472"/>
        <dbReference type="EC" id="4.3.2.1"/>
    </reaction>
</comment>
<dbReference type="PANTHER" id="PTHR43814">
    <property type="entry name" value="ARGININOSUCCINATE LYASE"/>
    <property type="match status" value="1"/>
</dbReference>
<dbReference type="InterPro" id="IPR024083">
    <property type="entry name" value="Fumarase/histidase_N"/>
</dbReference>
<dbReference type="InterPro" id="IPR029419">
    <property type="entry name" value="Arg_succ_lyase_C"/>
</dbReference>
<keyword evidence="10" id="KW-1185">Reference proteome</keyword>
<dbReference type="NCBIfam" id="TIGR00838">
    <property type="entry name" value="argH"/>
    <property type="match status" value="1"/>
</dbReference>
<gene>
    <name evidence="6" type="primary">argH</name>
    <name evidence="9" type="ORF">C12CBH8_18210</name>
</gene>